<organism evidence="3 4">
    <name type="scientific">Microseira wollei NIES-4236</name>
    <dbReference type="NCBI Taxonomy" id="2530354"/>
    <lineage>
        <taxon>Bacteria</taxon>
        <taxon>Bacillati</taxon>
        <taxon>Cyanobacteriota</taxon>
        <taxon>Cyanophyceae</taxon>
        <taxon>Oscillatoriophycideae</taxon>
        <taxon>Aerosakkonematales</taxon>
        <taxon>Aerosakkonemataceae</taxon>
        <taxon>Microseira</taxon>
    </lineage>
</organism>
<dbReference type="Gene3D" id="3.40.50.1820">
    <property type="entry name" value="alpha/beta hydrolase"/>
    <property type="match status" value="1"/>
</dbReference>
<keyword evidence="4" id="KW-1185">Reference proteome</keyword>
<dbReference type="Pfam" id="PF20434">
    <property type="entry name" value="BD-FAE"/>
    <property type="match status" value="1"/>
</dbReference>
<name>A0AAV3WNB2_9CYAN</name>
<dbReference type="PANTHER" id="PTHR48081:SF13">
    <property type="entry name" value="ALPHA_BETA HYDROLASE"/>
    <property type="match status" value="1"/>
</dbReference>
<sequence>MKQWIRLAMVMVVGFLVFSLSMPGVALGAEIDLPTNQTETGLPTDYDPLPERKVKLDDATGWVDITYSTLPGYRPLRLDLYGDYSVGDVQDLSLKPPRPLVVFVHGGGWTNGQKRGTSEFTDFPGVLAFLAKSGYVVASLEYRLSGEEPFPGAVKDVKAAIRFLRANAVKFGIDKNKVALWGASAGANLASLASLSCNVKWFDPIDPKGIYKDVSDCVQSFVGWYGPYDLVQLFGDATIFEKQLTEPQNKDDALKNPEAVGTVAFLRCALDGICPHENLTQASPVKYVDNKDVDKNGQIDDPPMLLIHGKADTAVPYQQSQALVEKVKQVHPQDPDKWVKLLKIEGVDHGFRKKTAENKLDTCVTHQALMLALTATFNFFDEHLLQPPDYPRWTFPEDPICEVVYDFPDLSIVQKF</sequence>
<keyword evidence="1" id="KW-0378">Hydrolase</keyword>
<evidence type="ECO:0000259" key="2">
    <source>
        <dbReference type="Pfam" id="PF20434"/>
    </source>
</evidence>
<dbReference type="SUPFAM" id="SSF53474">
    <property type="entry name" value="alpha/beta-Hydrolases"/>
    <property type="match status" value="1"/>
</dbReference>
<proteinExistence type="predicted"/>
<reference evidence="3" key="1">
    <citation type="submission" date="2019-10" db="EMBL/GenBank/DDBJ databases">
        <title>Draft genome sequece of Microseira wollei NIES-4236.</title>
        <authorList>
            <person name="Yamaguchi H."/>
            <person name="Suzuki S."/>
            <person name="Kawachi M."/>
        </authorList>
    </citation>
    <scope>NUCLEOTIDE SEQUENCE</scope>
    <source>
        <strain evidence="3">NIES-4236</strain>
    </source>
</reference>
<dbReference type="GO" id="GO:0016787">
    <property type="term" value="F:hydrolase activity"/>
    <property type="evidence" value="ECO:0007669"/>
    <property type="project" value="UniProtKB-KW"/>
</dbReference>
<dbReference type="PANTHER" id="PTHR48081">
    <property type="entry name" value="AB HYDROLASE SUPERFAMILY PROTEIN C4A8.06C"/>
    <property type="match status" value="1"/>
</dbReference>
<dbReference type="EMBL" id="BLAY01000209">
    <property type="protein sequence ID" value="GET43254.1"/>
    <property type="molecule type" value="Genomic_DNA"/>
</dbReference>
<evidence type="ECO:0000313" key="3">
    <source>
        <dbReference type="EMBL" id="GET43254.1"/>
    </source>
</evidence>
<gene>
    <name evidence="3" type="ORF">MiSe_80760</name>
</gene>
<protein>
    <submittedName>
        <fullName evidence="3">Esterase/lipase/thioesterase</fullName>
    </submittedName>
</protein>
<evidence type="ECO:0000313" key="4">
    <source>
        <dbReference type="Proteomes" id="UP001050975"/>
    </source>
</evidence>
<comment type="caution">
    <text evidence="3">The sequence shown here is derived from an EMBL/GenBank/DDBJ whole genome shotgun (WGS) entry which is preliminary data.</text>
</comment>
<feature type="domain" description="BD-FAE-like" evidence="2">
    <location>
        <begin position="95"/>
        <end position="326"/>
    </location>
</feature>
<dbReference type="InterPro" id="IPR049492">
    <property type="entry name" value="BD-FAE-like_dom"/>
</dbReference>
<evidence type="ECO:0000256" key="1">
    <source>
        <dbReference type="ARBA" id="ARBA00022801"/>
    </source>
</evidence>
<dbReference type="Proteomes" id="UP001050975">
    <property type="component" value="Unassembled WGS sequence"/>
</dbReference>
<dbReference type="InterPro" id="IPR050300">
    <property type="entry name" value="GDXG_lipolytic_enzyme"/>
</dbReference>
<accession>A0AAV3WNB2</accession>
<dbReference type="AlphaFoldDB" id="A0AAV3WNB2"/>
<dbReference type="InterPro" id="IPR029058">
    <property type="entry name" value="AB_hydrolase_fold"/>
</dbReference>